<evidence type="ECO:0000313" key="1">
    <source>
        <dbReference type="EMBL" id="MBW3119078.1"/>
    </source>
</evidence>
<accession>A0AAE2ZJ97</accession>
<name>A0AAE2ZJ97_PRORE</name>
<organism evidence="1 2">
    <name type="scientific">Providencia rettgeri</name>
    <dbReference type="NCBI Taxonomy" id="587"/>
    <lineage>
        <taxon>Bacteria</taxon>
        <taxon>Pseudomonadati</taxon>
        <taxon>Pseudomonadota</taxon>
        <taxon>Gammaproteobacteria</taxon>
        <taxon>Enterobacterales</taxon>
        <taxon>Morganellaceae</taxon>
        <taxon>Providencia</taxon>
    </lineage>
</organism>
<evidence type="ECO:0000313" key="2">
    <source>
        <dbReference type="Proteomes" id="UP001155882"/>
    </source>
</evidence>
<sequence length="122" mass="14788">MNKYSNQKSRIEKKVTKRAMELLLKLSPKYYRKEDFYLDDEVNEWHYGQTDYWGEFDSYDAFFELHKNLIMMTTDWENAHKAEKNNEDKTPHYSLFRISDMVGRREIISHCHKLVKAGVVWS</sequence>
<dbReference type="RefSeq" id="WP_165881095.1">
    <property type="nucleotide sequence ID" value="NZ_JAAOIA010000069.1"/>
</dbReference>
<dbReference type="EMBL" id="JAHWLI010000178">
    <property type="protein sequence ID" value="MBW3119078.1"/>
    <property type="molecule type" value="Genomic_DNA"/>
</dbReference>
<comment type="caution">
    <text evidence="1">The sequence shown here is derived from an EMBL/GenBank/DDBJ whole genome shotgun (WGS) entry which is preliminary data.</text>
</comment>
<dbReference type="Proteomes" id="UP001155882">
    <property type="component" value="Unassembled WGS sequence"/>
</dbReference>
<dbReference type="AlphaFoldDB" id="A0AAE2ZJ97"/>
<reference evidence="1" key="1">
    <citation type="submission" date="2021-07" db="EMBL/GenBank/DDBJ databases">
        <authorList>
            <person name="Stanton E."/>
        </authorList>
    </citation>
    <scope>NUCLEOTIDE SEQUENCE</scope>
    <source>
        <strain evidence="1">2021EL-01139</strain>
    </source>
</reference>
<proteinExistence type="predicted"/>
<protein>
    <submittedName>
        <fullName evidence="1">Uncharacterized protein</fullName>
    </submittedName>
</protein>
<gene>
    <name evidence="1" type="ORF">KYI77_21880</name>
</gene>